<dbReference type="EnsemblMetazoa" id="GPAI031091-RA">
    <property type="protein sequence ID" value="GPAI031091-PA"/>
    <property type="gene ID" value="GPAI031091"/>
</dbReference>
<dbReference type="GO" id="GO:0008332">
    <property type="term" value="F:low voltage-gated calcium channel activity"/>
    <property type="evidence" value="ECO:0007669"/>
    <property type="project" value="TreeGrafter"/>
</dbReference>
<feature type="domain" description="Ion transport" evidence="5">
    <location>
        <begin position="78"/>
        <end position="117"/>
    </location>
</feature>
<accession>A0A1B0A0Y8</accession>
<dbReference type="GO" id="GO:0086010">
    <property type="term" value="P:membrane depolarization during action potential"/>
    <property type="evidence" value="ECO:0007669"/>
    <property type="project" value="TreeGrafter"/>
</dbReference>
<name>A0A1B0A0Y8_GLOPL</name>
<keyword evidence="3" id="KW-1133">Transmembrane helix</keyword>
<comment type="subcellular location">
    <subcellularLocation>
        <location evidence="1">Membrane</location>
        <topology evidence="1">Multi-pass membrane protein</topology>
    </subcellularLocation>
</comment>
<dbReference type="InterPro" id="IPR043203">
    <property type="entry name" value="VGCC_Ca_Na"/>
</dbReference>
<protein>
    <recommendedName>
        <fullName evidence="5">Ion transport domain-containing protein</fullName>
    </recommendedName>
</protein>
<keyword evidence="7" id="KW-1185">Reference proteome</keyword>
<dbReference type="PANTHER" id="PTHR10037:SF293">
    <property type="entry name" value="EF-HAND DOMAIN-CONTAINING PROTEIN"/>
    <property type="match status" value="1"/>
</dbReference>
<dbReference type="GO" id="GO:0043005">
    <property type="term" value="C:neuron projection"/>
    <property type="evidence" value="ECO:0007669"/>
    <property type="project" value="TreeGrafter"/>
</dbReference>
<dbReference type="Gene3D" id="1.10.287.70">
    <property type="match status" value="1"/>
</dbReference>
<dbReference type="GO" id="GO:0001518">
    <property type="term" value="C:voltage-gated sodium channel complex"/>
    <property type="evidence" value="ECO:0007669"/>
    <property type="project" value="TreeGrafter"/>
</dbReference>
<dbReference type="GO" id="GO:0005248">
    <property type="term" value="F:voltage-gated sodium channel activity"/>
    <property type="evidence" value="ECO:0007669"/>
    <property type="project" value="TreeGrafter"/>
</dbReference>
<evidence type="ECO:0000256" key="1">
    <source>
        <dbReference type="ARBA" id="ARBA00004141"/>
    </source>
</evidence>
<dbReference type="STRING" id="7398.A0A1B0A0Y8"/>
<evidence type="ECO:0000256" key="3">
    <source>
        <dbReference type="ARBA" id="ARBA00022989"/>
    </source>
</evidence>
<dbReference type="PANTHER" id="PTHR10037">
    <property type="entry name" value="VOLTAGE-GATED CATION CHANNEL CALCIUM AND SODIUM"/>
    <property type="match status" value="1"/>
</dbReference>
<dbReference type="InterPro" id="IPR005821">
    <property type="entry name" value="Ion_trans_dom"/>
</dbReference>
<evidence type="ECO:0000256" key="2">
    <source>
        <dbReference type="ARBA" id="ARBA00022692"/>
    </source>
</evidence>
<evidence type="ECO:0000256" key="4">
    <source>
        <dbReference type="ARBA" id="ARBA00023136"/>
    </source>
</evidence>
<dbReference type="VEuPathDB" id="VectorBase:GPAI031091"/>
<evidence type="ECO:0000313" key="7">
    <source>
        <dbReference type="Proteomes" id="UP000092445"/>
    </source>
</evidence>
<dbReference type="Proteomes" id="UP000092445">
    <property type="component" value="Unassembled WGS sequence"/>
</dbReference>
<evidence type="ECO:0000313" key="6">
    <source>
        <dbReference type="EnsemblMetazoa" id="GPAI031091-PA"/>
    </source>
</evidence>
<reference evidence="6" key="2">
    <citation type="submission" date="2020-05" db="UniProtKB">
        <authorList>
            <consortium name="EnsemblMetazoa"/>
        </authorList>
    </citation>
    <scope>IDENTIFICATION</scope>
    <source>
        <strain evidence="6">IAEA</strain>
    </source>
</reference>
<keyword evidence="2" id="KW-0812">Transmembrane</keyword>
<reference evidence="7" key="1">
    <citation type="submission" date="2014-03" db="EMBL/GenBank/DDBJ databases">
        <authorList>
            <person name="Aksoy S."/>
            <person name="Warren W."/>
            <person name="Wilson R.K."/>
        </authorList>
    </citation>
    <scope>NUCLEOTIDE SEQUENCE [LARGE SCALE GENOMIC DNA]</scope>
    <source>
        <strain evidence="7">IAEA</strain>
    </source>
</reference>
<keyword evidence="4" id="KW-0472">Membrane</keyword>
<dbReference type="Pfam" id="PF00520">
    <property type="entry name" value="Ion_trans"/>
    <property type="match status" value="1"/>
</dbReference>
<proteinExistence type="predicted"/>
<dbReference type="AlphaFoldDB" id="A0A1B0A0Y8"/>
<organism evidence="6 7">
    <name type="scientific">Glossina pallidipes</name>
    <name type="common">Tsetse fly</name>
    <dbReference type="NCBI Taxonomy" id="7398"/>
    <lineage>
        <taxon>Eukaryota</taxon>
        <taxon>Metazoa</taxon>
        <taxon>Ecdysozoa</taxon>
        <taxon>Arthropoda</taxon>
        <taxon>Hexapoda</taxon>
        <taxon>Insecta</taxon>
        <taxon>Pterygota</taxon>
        <taxon>Neoptera</taxon>
        <taxon>Endopterygota</taxon>
        <taxon>Diptera</taxon>
        <taxon>Brachycera</taxon>
        <taxon>Muscomorpha</taxon>
        <taxon>Hippoboscoidea</taxon>
        <taxon>Glossinidae</taxon>
        <taxon>Glossina</taxon>
    </lineage>
</organism>
<sequence length="119" mass="13420">MINVSHLFSAMTIFAEANIDVDLRMLRSFRVLRPLKLVSRIPNKPVKEGESETPCNSDKEADKSGGAYVCNYNTSMCLEKWDGPNSGITSFDNIGFAMLTVFQCITMEGWTAILYWKIE</sequence>
<evidence type="ECO:0000259" key="5">
    <source>
        <dbReference type="Pfam" id="PF00520"/>
    </source>
</evidence>
<dbReference type="GO" id="GO:0070509">
    <property type="term" value="P:calcium ion import"/>
    <property type="evidence" value="ECO:0007669"/>
    <property type="project" value="TreeGrafter"/>
</dbReference>